<evidence type="ECO:0000256" key="1">
    <source>
        <dbReference type="SAM" id="MobiDB-lite"/>
    </source>
</evidence>
<evidence type="ECO:0000313" key="3">
    <source>
        <dbReference type="Proteomes" id="UP000217211"/>
    </source>
</evidence>
<dbReference type="AlphaFoldDB" id="A0A249P844"/>
<feature type="region of interest" description="Disordered" evidence="1">
    <location>
        <begin position="1"/>
        <end position="53"/>
    </location>
</feature>
<keyword evidence="3" id="KW-1185">Reference proteome</keyword>
<feature type="compositionally biased region" description="Basic residues" evidence="1">
    <location>
        <begin position="32"/>
        <end position="44"/>
    </location>
</feature>
<dbReference type="KEGG" id="esj:SJ05684_c06460"/>
<sequence>MRFSAIMQERHRDPAVTPATENTEAGTGRGCLGRRRVQKEKHIRAAPSSGGDR</sequence>
<dbReference type="Proteomes" id="UP000217211">
    <property type="component" value="Chromosome"/>
</dbReference>
<gene>
    <name evidence="2" type="ORF">SJ05684_c06460</name>
</gene>
<accession>A0A249P844</accession>
<proteinExistence type="predicted"/>
<reference evidence="2 3" key="1">
    <citation type="submission" date="2017-08" db="EMBL/GenBank/DDBJ databases">
        <title>Multipartite genome sequences of Sinorhizobium species nodulating soybeans.</title>
        <authorList>
            <person name="Tian C.F."/>
        </authorList>
    </citation>
    <scope>NUCLEOTIDE SEQUENCE [LARGE SCALE GENOMIC DNA]</scope>
    <source>
        <strain evidence="2 3">CCBAU 05684</strain>
    </source>
</reference>
<name>A0A249P844_9HYPH</name>
<organism evidence="2 3">
    <name type="scientific">Sinorhizobium sojae CCBAU 05684</name>
    <dbReference type="NCBI Taxonomy" id="716928"/>
    <lineage>
        <taxon>Bacteria</taxon>
        <taxon>Pseudomonadati</taxon>
        <taxon>Pseudomonadota</taxon>
        <taxon>Alphaproteobacteria</taxon>
        <taxon>Hyphomicrobiales</taxon>
        <taxon>Rhizobiaceae</taxon>
        <taxon>Sinorhizobium/Ensifer group</taxon>
        <taxon>Sinorhizobium</taxon>
    </lineage>
</organism>
<evidence type="ECO:0000313" key="2">
    <source>
        <dbReference type="EMBL" id="ASY62110.1"/>
    </source>
</evidence>
<dbReference type="EMBL" id="CP023067">
    <property type="protein sequence ID" value="ASY62110.1"/>
    <property type="molecule type" value="Genomic_DNA"/>
</dbReference>
<protein>
    <submittedName>
        <fullName evidence="2">Uncharacterized protein</fullName>
    </submittedName>
</protein>